<dbReference type="GO" id="GO:0035925">
    <property type="term" value="F:mRNA 3'-UTR AU-rich region binding"/>
    <property type="evidence" value="ECO:0007669"/>
    <property type="project" value="TreeGrafter"/>
</dbReference>
<dbReference type="GO" id="GO:0005829">
    <property type="term" value="C:cytosol"/>
    <property type="evidence" value="ECO:0007669"/>
    <property type="project" value="TreeGrafter"/>
</dbReference>
<evidence type="ECO:0000313" key="7">
    <source>
        <dbReference type="Proteomes" id="UP001313282"/>
    </source>
</evidence>
<dbReference type="InterPro" id="IPR020843">
    <property type="entry name" value="ER"/>
</dbReference>
<dbReference type="GO" id="GO:0003960">
    <property type="term" value="F:quinone reductase (NADPH) activity"/>
    <property type="evidence" value="ECO:0007669"/>
    <property type="project" value="InterPro"/>
</dbReference>
<dbReference type="GO" id="GO:0008270">
    <property type="term" value="F:zinc ion binding"/>
    <property type="evidence" value="ECO:0007669"/>
    <property type="project" value="InterPro"/>
</dbReference>
<reference evidence="6 7" key="1">
    <citation type="submission" date="2019-10" db="EMBL/GenBank/DDBJ databases">
        <authorList>
            <person name="Palmer J.M."/>
        </authorList>
    </citation>
    <scope>NUCLEOTIDE SEQUENCE [LARGE SCALE GENOMIC DNA]</scope>
    <source>
        <strain evidence="6 7">TWF718</strain>
    </source>
</reference>
<dbReference type="InterPro" id="IPR047618">
    <property type="entry name" value="QOR-like"/>
</dbReference>
<comment type="caution">
    <text evidence="6">The sequence shown here is derived from an EMBL/GenBank/DDBJ whole genome shotgun (WGS) entry which is preliminary data.</text>
</comment>
<dbReference type="Pfam" id="PF08240">
    <property type="entry name" value="ADH_N"/>
    <property type="match status" value="1"/>
</dbReference>
<dbReference type="InterPro" id="IPR013154">
    <property type="entry name" value="ADH-like_N"/>
</dbReference>
<protein>
    <recommendedName>
        <fullName evidence="4">Probable quinone oxidoreductase</fullName>
    </recommendedName>
    <alternativeName>
        <fullName evidence="3">NADPH:quinone reductase</fullName>
    </alternativeName>
</protein>
<evidence type="ECO:0000259" key="5">
    <source>
        <dbReference type="SMART" id="SM00829"/>
    </source>
</evidence>
<dbReference type="SUPFAM" id="SSF51735">
    <property type="entry name" value="NAD(P)-binding Rossmann-fold domains"/>
    <property type="match status" value="1"/>
</dbReference>
<name>A0AAN8RGT0_9PEZI</name>
<accession>A0AAN8RGT0</accession>
<sequence>MASFLGGLRHTSRRLAFHYQSNLCQFQQACAITYVLRTTTKVSCITNQYQYRSKSNMSTQKAVQISRIGGTEVLEINQIPIPKPQPGQILVKAAYAGVNFIDTYFRSGLYPVPLPFTLGSEGSGTVEAVGEGVTKYKPGEQVVYYGSGSYTEYLNVPEKAISHVPEGLKLEDAAAILIQGLTALTMLRESYEVKKGDTILIHAAAGGTGLVLVQLAKALGATVIATASSPEKLEIAKQHGADYLVNYSGGEDEWVKEVLGYTKDGEGVEAVFDGVGKATFEGDLRVTKRKGSLISFGNASGAVDPFKINRLGDKNLKLLRPRLFGYVATQEEFDHYTQELFGYLKNGQLKLNIHKVYPLEDIVQAHKDLEGRVTTGKLVLKI</sequence>
<organism evidence="6 7">
    <name type="scientific">Orbilia javanica</name>
    <dbReference type="NCBI Taxonomy" id="47235"/>
    <lineage>
        <taxon>Eukaryota</taxon>
        <taxon>Fungi</taxon>
        <taxon>Dikarya</taxon>
        <taxon>Ascomycota</taxon>
        <taxon>Pezizomycotina</taxon>
        <taxon>Orbiliomycetes</taxon>
        <taxon>Orbiliales</taxon>
        <taxon>Orbiliaceae</taxon>
        <taxon>Orbilia</taxon>
    </lineage>
</organism>
<dbReference type="FunFam" id="3.40.50.720:FF:000053">
    <property type="entry name" value="Quinone oxidoreductase 1"/>
    <property type="match status" value="1"/>
</dbReference>
<dbReference type="PANTHER" id="PTHR48106">
    <property type="entry name" value="QUINONE OXIDOREDUCTASE PIG3-RELATED"/>
    <property type="match status" value="1"/>
</dbReference>
<proteinExistence type="predicted"/>
<evidence type="ECO:0000313" key="6">
    <source>
        <dbReference type="EMBL" id="KAK6356535.1"/>
    </source>
</evidence>
<evidence type="ECO:0000256" key="4">
    <source>
        <dbReference type="ARBA" id="ARBA00070796"/>
    </source>
</evidence>
<feature type="domain" description="Enoyl reductase (ER)" evidence="5">
    <location>
        <begin position="69"/>
        <end position="380"/>
    </location>
</feature>
<dbReference type="InterPro" id="IPR011032">
    <property type="entry name" value="GroES-like_sf"/>
</dbReference>
<dbReference type="GO" id="GO:0070402">
    <property type="term" value="F:NADPH binding"/>
    <property type="evidence" value="ECO:0007669"/>
    <property type="project" value="TreeGrafter"/>
</dbReference>
<gene>
    <name evidence="6" type="primary">ZTA1_1</name>
    <name evidence="6" type="ORF">TWF718_000891</name>
</gene>
<dbReference type="Pfam" id="PF00107">
    <property type="entry name" value="ADH_zinc_N"/>
    <property type="match status" value="1"/>
</dbReference>
<dbReference type="PANTHER" id="PTHR48106:SF13">
    <property type="entry name" value="QUINONE OXIDOREDUCTASE-RELATED"/>
    <property type="match status" value="1"/>
</dbReference>
<dbReference type="SMART" id="SM00829">
    <property type="entry name" value="PKS_ER"/>
    <property type="match status" value="1"/>
</dbReference>
<keyword evidence="1" id="KW-0521">NADP</keyword>
<keyword evidence="2" id="KW-0560">Oxidoreductase</keyword>
<dbReference type="EMBL" id="JAVHNR010000001">
    <property type="protein sequence ID" value="KAK6356535.1"/>
    <property type="molecule type" value="Genomic_DNA"/>
</dbReference>
<evidence type="ECO:0000256" key="1">
    <source>
        <dbReference type="ARBA" id="ARBA00022857"/>
    </source>
</evidence>
<evidence type="ECO:0000256" key="2">
    <source>
        <dbReference type="ARBA" id="ARBA00023002"/>
    </source>
</evidence>
<dbReference type="Proteomes" id="UP001313282">
    <property type="component" value="Unassembled WGS sequence"/>
</dbReference>
<dbReference type="PROSITE" id="PS01162">
    <property type="entry name" value="QOR_ZETA_CRYSTAL"/>
    <property type="match status" value="1"/>
</dbReference>
<dbReference type="InterPro" id="IPR002364">
    <property type="entry name" value="Quin_OxRdtase/zeta-crystal_CS"/>
</dbReference>
<dbReference type="CDD" id="cd05286">
    <property type="entry name" value="QOR2"/>
    <property type="match status" value="1"/>
</dbReference>
<dbReference type="Gene3D" id="3.40.50.720">
    <property type="entry name" value="NAD(P)-binding Rossmann-like Domain"/>
    <property type="match status" value="1"/>
</dbReference>
<evidence type="ECO:0000256" key="3">
    <source>
        <dbReference type="ARBA" id="ARBA00043088"/>
    </source>
</evidence>
<keyword evidence="7" id="KW-1185">Reference proteome</keyword>
<dbReference type="Gene3D" id="3.90.180.10">
    <property type="entry name" value="Medium-chain alcohol dehydrogenases, catalytic domain"/>
    <property type="match status" value="1"/>
</dbReference>
<dbReference type="SUPFAM" id="SSF50129">
    <property type="entry name" value="GroES-like"/>
    <property type="match status" value="1"/>
</dbReference>
<dbReference type="InterPro" id="IPR036291">
    <property type="entry name" value="NAD(P)-bd_dom_sf"/>
</dbReference>
<dbReference type="InterPro" id="IPR013149">
    <property type="entry name" value="ADH-like_C"/>
</dbReference>
<dbReference type="AlphaFoldDB" id="A0AAN8RGT0"/>